<dbReference type="HAMAP" id="MF_01974">
    <property type="entry name" value="MetAP_1"/>
    <property type="match status" value="1"/>
</dbReference>
<feature type="binding site" evidence="6">
    <location>
        <position position="148"/>
    </location>
    <ligand>
        <name>a divalent metal cation</name>
        <dbReference type="ChEBI" id="CHEBI:60240"/>
        <label>1</label>
    </ligand>
</feature>
<dbReference type="InterPro" id="IPR001714">
    <property type="entry name" value="Pept_M24_MAP"/>
</dbReference>
<keyword evidence="11" id="KW-1185">Reference proteome</keyword>
<feature type="binding site" evidence="6">
    <location>
        <position position="284"/>
    </location>
    <ligand>
        <name>a divalent metal cation</name>
        <dbReference type="ChEBI" id="CHEBI:60240"/>
        <label>1</label>
    </ligand>
</feature>
<dbReference type="PROSITE" id="PS00680">
    <property type="entry name" value="MAP_1"/>
    <property type="match status" value="1"/>
</dbReference>
<dbReference type="EC" id="3.4.11.18" evidence="6 7"/>
<evidence type="ECO:0000256" key="6">
    <source>
        <dbReference type="HAMAP-Rule" id="MF_01974"/>
    </source>
</evidence>
<comment type="similarity">
    <text evidence="6">Belongs to the peptidase M24A family. Methionine aminopeptidase type 1 subfamily.</text>
</comment>
<evidence type="ECO:0000256" key="3">
    <source>
        <dbReference type="ARBA" id="ARBA00022670"/>
    </source>
</evidence>
<feature type="binding site" evidence="6">
    <location>
        <position position="220"/>
    </location>
    <ligand>
        <name>a divalent metal cation</name>
        <dbReference type="ChEBI" id="CHEBI:60240"/>
        <label>2</label>
        <note>catalytic</note>
    </ligand>
</feature>
<feature type="domain" description="Peptidase M24" evidence="9">
    <location>
        <begin position="55"/>
        <end position="291"/>
    </location>
</feature>
<dbReference type="InterPro" id="IPR036005">
    <property type="entry name" value="Creatinase/aminopeptidase-like"/>
</dbReference>
<feature type="binding site" evidence="6">
    <location>
        <position position="227"/>
    </location>
    <ligand>
        <name>substrate</name>
    </ligand>
</feature>
<dbReference type="InterPro" id="IPR000994">
    <property type="entry name" value="Pept_M24"/>
</dbReference>
<comment type="catalytic activity">
    <reaction evidence="6 7">
        <text>Release of N-terminal amino acids, preferentially methionine, from peptides and arylamides.</text>
        <dbReference type="EC" id="3.4.11.18"/>
    </reaction>
</comment>
<feature type="binding site" evidence="6">
    <location>
        <position position="137"/>
    </location>
    <ligand>
        <name>a divalent metal cation</name>
        <dbReference type="ChEBI" id="CHEBI:60240"/>
        <label>1</label>
    </ligand>
</feature>
<evidence type="ECO:0000256" key="8">
    <source>
        <dbReference type="SAM" id="MobiDB-lite"/>
    </source>
</evidence>
<dbReference type="PANTHER" id="PTHR43330">
    <property type="entry name" value="METHIONINE AMINOPEPTIDASE"/>
    <property type="match status" value="1"/>
</dbReference>
<feature type="binding site" evidence="6">
    <location>
        <position position="120"/>
    </location>
    <ligand>
        <name>substrate</name>
    </ligand>
</feature>
<dbReference type="NCBIfam" id="TIGR00500">
    <property type="entry name" value="met_pdase_I"/>
    <property type="match status" value="1"/>
</dbReference>
<reference evidence="10 11" key="1">
    <citation type="submission" date="2017-12" db="EMBL/GenBank/DDBJ databases">
        <title>Sequencing the genomes of 1000 Actinobacteria strains.</title>
        <authorList>
            <person name="Klenk H.-P."/>
        </authorList>
    </citation>
    <scope>NUCLEOTIDE SEQUENCE [LARGE SCALE GENOMIC DNA]</scope>
    <source>
        <strain evidence="10 11">DSM 12806</strain>
    </source>
</reference>
<dbReference type="PRINTS" id="PR00599">
    <property type="entry name" value="MAPEPTIDASE"/>
</dbReference>
<comment type="caution">
    <text evidence="10">The sequence shown here is derived from an EMBL/GenBank/DDBJ whole genome shotgun (WGS) entry which is preliminary data.</text>
</comment>
<feature type="region of interest" description="Disordered" evidence="8">
    <location>
        <begin position="1"/>
        <end position="25"/>
    </location>
</feature>
<dbReference type="Gene3D" id="3.90.230.10">
    <property type="entry name" value="Creatinase/methionine aminopeptidase superfamily"/>
    <property type="match status" value="1"/>
</dbReference>
<dbReference type="InterPro" id="IPR002467">
    <property type="entry name" value="Pept_M24A_MAP1"/>
</dbReference>
<comment type="subunit">
    <text evidence="6">Monomer.</text>
</comment>
<evidence type="ECO:0000256" key="1">
    <source>
        <dbReference type="ARBA" id="ARBA00002521"/>
    </source>
</evidence>
<feature type="binding site" evidence="6">
    <location>
        <position position="148"/>
    </location>
    <ligand>
        <name>a divalent metal cation</name>
        <dbReference type="ChEBI" id="CHEBI:60240"/>
        <label>2</label>
        <note>catalytic</note>
    </ligand>
</feature>
<gene>
    <name evidence="6" type="primary">map</name>
    <name evidence="10" type="ORF">ATL31_1071</name>
</gene>
<dbReference type="EMBL" id="PJNE01000001">
    <property type="protein sequence ID" value="PKW26265.1"/>
    <property type="molecule type" value="Genomic_DNA"/>
</dbReference>
<keyword evidence="2 6" id="KW-0031">Aminopeptidase</keyword>
<dbReference type="Pfam" id="PF00557">
    <property type="entry name" value="Peptidase_M24"/>
    <property type="match status" value="1"/>
</dbReference>
<dbReference type="SUPFAM" id="SSF55920">
    <property type="entry name" value="Creatinase/aminopeptidase"/>
    <property type="match status" value="1"/>
</dbReference>
<evidence type="ECO:0000256" key="7">
    <source>
        <dbReference type="RuleBase" id="RU003653"/>
    </source>
</evidence>
<dbReference type="GO" id="GO:0006508">
    <property type="term" value="P:proteolysis"/>
    <property type="evidence" value="ECO:0007669"/>
    <property type="project" value="UniProtKB-KW"/>
</dbReference>
<accession>A0A2N3YHC8</accession>
<evidence type="ECO:0000259" key="9">
    <source>
        <dbReference type="Pfam" id="PF00557"/>
    </source>
</evidence>
<dbReference type="GO" id="GO:0046872">
    <property type="term" value="F:metal ion binding"/>
    <property type="evidence" value="ECO:0007669"/>
    <property type="project" value="UniProtKB-UniRule"/>
</dbReference>
<proteinExistence type="inferred from homology"/>
<evidence type="ECO:0000313" key="10">
    <source>
        <dbReference type="EMBL" id="PKW26265.1"/>
    </source>
</evidence>
<feature type="binding site" evidence="6">
    <location>
        <position position="253"/>
    </location>
    <ligand>
        <name>a divalent metal cation</name>
        <dbReference type="ChEBI" id="CHEBI:60240"/>
        <label>2</label>
        <note>catalytic</note>
    </ligand>
</feature>
<comment type="cofactor">
    <cofactor evidence="6">
        <name>Co(2+)</name>
        <dbReference type="ChEBI" id="CHEBI:48828"/>
    </cofactor>
    <cofactor evidence="6">
        <name>Zn(2+)</name>
        <dbReference type="ChEBI" id="CHEBI:29105"/>
    </cofactor>
    <cofactor evidence="6">
        <name>Mn(2+)</name>
        <dbReference type="ChEBI" id="CHEBI:29035"/>
    </cofactor>
    <cofactor evidence="6">
        <name>Fe(2+)</name>
        <dbReference type="ChEBI" id="CHEBI:29033"/>
    </cofactor>
    <text evidence="6">Binds 2 divalent metal cations per subunit. Has a high-affinity and a low affinity metal-binding site. The true nature of the physiological cofactor is under debate. The enzyme is active with cobalt, zinc, manganese or divalent iron ions. Most likely, methionine aminopeptidases function as mononuclear Fe(2+)-metalloproteases under physiological conditions, and the catalytically relevant metal-binding site has been assigned to the histidine-containing high-affinity site.</text>
</comment>
<evidence type="ECO:0000256" key="4">
    <source>
        <dbReference type="ARBA" id="ARBA00022723"/>
    </source>
</evidence>
<dbReference type="Proteomes" id="UP000233781">
    <property type="component" value="Unassembled WGS sequence"/>
</dbReference>
<organism evidence="10 11">
    <name type="scientific">Phycicoccus duodecadis</name>
    <dbReference type="NCBI Taxonomy" id="173053"/>
    <lineage>
        <taxon>Bacteria</taxon>
        <taxon>Bacillati</taxon>
        <taxon>Actinomycetota</taxon>
        <taxon>Actinomycetes</taxon>
        <taxon>Micrococcales</taxon>
        <taxon>Intrasporangiaceae</taxon>
        <taxon>Phycicoccus</taxon>
    </lineage>
</organism>
<feature type="binding site" evidence="6">
    <location>
        <position position="284"/>
    </location>
    <ligand>
        <name>a divalent metal cation</name>
        <dbReference type="ChEBI" id="CHEBI:60240"/>
        <label>2</label>
        <note>catalytic</note>
    </ligand>
</feature>
<dbReference type="GO" id="GO:0005829">
    <property type="term" value="C:cytosol"/>
    <property type="evidence" value="ECO:0007669"/>
    <property type="project" value="TreeGrafter"/>
</dbReference>
<dbReference type="GO" id="GO:0004239">
    <property type="term" value="F:initiator methionyl aminopeptidase activity"/>
    <property type="evidence" value="ECO:0007669"/>
    <property type="project" value="UniProtKB-UniRule"/>
</dbReference>
<evidence type="ECO:0000256" key="2">
    <source>
        <dbReference type="ARBA" id="ARBA00022438"/>
    </source>
</evidence>
<keyword evidence="3 6" id="KW-0645">Protease</keyword>
<comment type="function">
    <text evidence="1 6">Removes the N-terminal methionine from nascent proteins. The N-terminal methionine is often cleaved when the second residue in the primary sequence is small and uncharged (Met-Ala-, Cys, Gly, Pro, Ser, Thr, or Val). Requires deformylation of the N(alpha)-formylated initiator methionine before it can be hydrolyzed.</text>
</comment>
<dbReference type="CDD" id="cd01086">
    <property type="entry name" value="MetAP1"/>
    <property type="match status" value="1"/>
</dbReference>
<evidence type="ECO:0000256" key="5">
    <source>
        <dbReference type="ARBA" id="ARBA00022801"/>
    </source>
</evidence>
<dbReference type="PANTHER" id="PTHR43330:SF27">
    <property type="entry name" value="METHIONINE AMINOPEPTIDASE"/>
    <property type="match status" value="1"/>
</dbReference>
<keyword evidence="5 6" id="KW-0378">Hydrolase</keyword>
<evidence type="ECO:0000313" key="11">
    <source>
        <dbReference type="Proteomes" id="UP000233781"/>
    </source>
</evidence>
<protein>
    <recommendedName>
        <fullName evidence="6 7">Methionine aminopeptidase</fullName>
        <shortName evidence="6">MAP</shortName>
        <shortName evidence="6">MetAP</shortName>
        <ecNumber evidence="6 7">3.4.11.18</ecNumber>
    </recommendedName>
    <alternativeName>
        <fullName evidence="6">Peptidase M</fullName>
    </alternativeName>
</protein>
<name>A0A2N3YHC8_9MICO</name>
<keyword evidence="4 6" id="KW-0479">Metal-binding</keyword>
<dbReference type="AlphaFoldDB" id="A0A2N3YHC8"/>
<sequence>MPRSNCSVASEVLRQRPRGRRAPMRGSGACAGRVWPVGLFSRDRCEGKTPEQLAMMRTAGLLVGRTLELLVREVRPGMTTLELDTLAETHIRDHGGIPNFQLVPGYRHTLCTSVNDEIVHGIPGERVLVEGDLLSVDCGAEVRGWNGDAAVSLVVGGREAGRREDLELVDDAEASLWAGIGALRVGGGLYDVGAAVEDSLTESGTRRGREYGIVEDYVGHGIGTSMHMDPQVPNYRVSGRSPRVVDGLTICIEPMVTLGDQDNTVLEDEWTVVSKDGSRAAHWEHSVAVTEAGLCVLTAVDGGRARLGERFADIAAG</sequence>
<dbReference type="GO" id="GO:0070006">
    <property type="term" value="F:metalloaminopeptidase activity"/>
    <property type="evidence" value="ECO:0007669"/>
    <property type="project" value="UniProtKB-UniRule"/>
</dbReference>